<dbReference type="EMBL" id="FUKR01000071">
    <property type="protein sequence ID" value="SJN40549.1"/>
    <property type="molecule type" value="Genomic_DNA"/>
</dbReference>
<evidence type="ECO:0000256" key="3">
    <source>
        <dbReference type="ARBA" id="ARBA00022692"/>
    </source>
</evidence>
<dbReference type="GO" id="GO:0005886">
    <property type="term" value="C:plasma membrane"/>
    <property type="evidence" value="ECO:0007669"/>
    <property type="project" value="UniProtKB-SubCell"/>
</dbReference>
<reference evidence="8" key="1">
    <citation type="submission" date="2017-02" db="EMBL/GenBank/DDBJ databases">
        <authorList>
            <person name="Dridi B."/>
        </authorList>
    </citation>
    <scope>NUCLEOTIDE SEQUENCE [LARGE SCALE GENOMIC DNA]</scope>
    <source>
        <strain evidence="8">EB411</strain>
    </source>
</reference>
<keyword evidence="3 6" id="KW-0812">Transmembrane</keyword>
<evidence type="ECO:0000313" key="8">
    <source>
        <dbReference type="Proteomes" id="UP000196778"/>
    </source>
</evidence>
<feature type="transmembrane region" description="Helical" evidence="6">
    <location>
        <begin position="130"/>
        <end position="147"/>
    </location>
</feature>
<evidence type="ECO:0000256" key="1">
    <source>
        <dbReference type="ARBA" id="ARBA00004651"/>
    </source>
</evidence>
<dbReference type="InterPro" id="IPR001123">
    <property type="entry name" value="LeuE-type"/>
</dbReference>
<keyword evidence="8" id="KW-1185">Reference proteome</keyword>
<keyword evidence="2" id="KW-1003">Cell membrane</keyword>
<feature type="transmembrane region" description="Helical" evidence="6">
    <location>
        <begin position="12"/>
        <end position="35"/>
    </location>
</feature>
<dbReference type="GO" id="GO:0015171">
    <property type="term" value="F:amino acid transmembrane transporter activity"/>
    <property type="evidence" value="ECO:0007669"/>
    <property type="project" value="TreeGrafter"/>
</dbReference>
<sequence>MTNLVMEFPVSAQAALGMTAAALVMVLTPGPNMMYLASRSVGQGRRAGLVSLAGTAVGFVIYMLMANFGLAIVFVAVPWLFIGFKAAGVVYVAWMSWQALRRGGAGVFELSDPVGDSDSRLFRMGLVTNLLNPKVAIMYLTLIPQFIDPALGSHVVQGVTLGLLQIGVSVTVNAFIVIGAGAIASFLTGRPGWTVWQRRITGALLGVVAILLARDVPAGARV</sequence>
<evidence type="ECO:0000256" key="6">
    <source>
        <dbReference type="SAM" id="Phobius"/>
    </source>
</evidence>
<protein>
    <submittedName>
        <fullName evidence="7">Lysine exporter protein (LysE/YggA)</fullName>
    </submittedName>
</protein>
<accession>A0A1R4K8C5</accession>
<feature type="transmembrane region" description="Helical" evidence="6">
    <location>
        <begin position="159"/>
        <end position="188"/>
    </location>
</feature>
<feature type="transmembrane region" description="Helical" evidence="6">
    <location>
        <begin position="47"/>
        <end position="65"/>
    </location>
</feature>
<feature type="transmembrane region" description="Helical" evidence="6">
    <location>
        <begin position="71"/>
        <end position="94"/>
    </location>
</feature>
<evidence type="ECO:0000256" key="5">
    <source>
        <dbReference type="ARBA" id="ARBA00023136"/>
    </source>
</evidence>
<evidence type="ECO:0000256" key="4">
    <source>
        <dbReference type="ARBA" id="ARBA00022989"/>
    </source>
</evidence>
<dbReference type="PANTHER" id="PTHR30086">
    <property type="entry name" value="ARGININE EXPORTER PROTEIN ARGO"/>
    <property type="match status" value="1"/>
</dbReference>
<comment type="subcellular location">
    <subcellularLocation>
        <location evidence="1">Cell membrane</location>
        <topology evidence="1">Multi-pass membrane protein</topology>
    </subcellularLocation>
</comment>
<dbReference type="Pfam" id="PF01810">
    <property type="entry name" value="LysE"/>
    <property type="match status" value="1"/>
</dbReference>
<dbReference type="RefSeq" id="WP_245827480.1">
    <property type="nucleotide sequence ID" value="NZ_FUKR01000071.1"/>
</dbReference>
<keyword evidence="5 6" id="KW-0472">Membrane</keyword>
<name>A0A1R4K8C5_9MICO</name>
<proteinExistence type="predicted"/>
<dbReference type="AlphaFoldDB" id="A0A1R4K8C5"/>
<organism evidence="7 8">
    <name type="scientific">Mycetocola reblochoni REB411</name>
    <dbReference type="NCBI Taxonomy" id="1255698"/>
    <lineage>
        <taxon>Bacteria</taxon>
        <taxon>Bacillati</taxon>
        <taxon>Actinomycetota</taxon>
        <taxon>Actinomycetes</taxon>
        <taxon>Micrococcales</taxon>
        <taxon>Microbacteriaceae</taxon>
        <taxon>Mycetocola</taxon>
    </lineage>
</organism>
<evidence type="ECO:0000313" key="7">
    <source>
        <dbReference type="EMBL" id="SJN40549.1"/>
    </source>
</evidence>
<evidence type="ECO:0000256" key="2">
    <source>
        <dbReference type="ARBA" id="ARBA00022475"/>
    </source>
</evidence>
<dbReference type="Proteomes" id="UP000196778">
    <property type="component" value="Unassembled WGS sequence"/>
</dbReference>
<gene>
    <name evidence="7" type="ORF">FM119_12020</name>
</gene>
<keyword evidence="4 6" id="KW-1133">Transmembrane helix</keyword>
<dbReference type="PANTHER" id="PTHR30086:SF20">
    <property type="entry name" value="ARGININE EXPORTER PROTEIN ARGO-RELATED"/>
    <property type="match status" value="1"/>
</dbReference>